<dbReference type="InterPro" id="IPR005111">
    <property type="entry name" value="MoeA_C_domain_IV"/>
</dbReference>
<dbReference type="InterPro" id="IPR036688">
    <property type="entry name" value="MoeA_C_domain_IV_sf"/>
</dbReference>
<dbReference type="SUPFAM" id="SSF53218">
    <property type="entry name" value="Molybdenum cofactor biosynthesis proteins"/>
    <property type="match status" value="1"/>
</dbReference>
<dbReference type="Gene3D" id="2.40.340.10">
    <property type="entry name" value="MoeA, C-terminal, domain IV"/>
    <property type="match status" value="1"/>
</dbReference>
<name>A0A4C2EK71_9EURY</name>
<dbReference type="GO" id="GO:0061599">
    <property type="term" value="F:molybdopterin molybdotransferase activity"/>
    <property type="evidence" value="ECO:0007669"/>
    <property type="project" value="TreeGrafter"/>
</dbReference>
<proteinExistence type="predicted"/>
<organism evidence="2 3">
    <name type="scientific">Haloarcula mannanilytica</name>
    <dbReference type="NCBI Taxonomy" id="2509225"/>
    <lineage>
        <taxon>Archaea</taxon>
        <taxon>Methanobacteriati</taxon>
        <taxon>Methanobacteriota</taxon>
        <taxon>Stenosarchaea group</taxon>
        <taxon>Halobacteria</taxon>
        <taxon>Halobacteriales</taxon>
        <taxon>Haloarculaceae</taxon>
        <taxon>Haloarcula</taxon>
    </lineage>
</organism>
<dbReference type="Proteomes" id="UP000304382">
    <property type="component" value="Unassembled WGS sequence"/>
</dbReference>
<dbReference type="InterPro" id="IPR001453">
    <property type="entry name" value="MoaB/Mog_dom"/>
</dbReference>
<dbReference type="Pfam" id="PF00994">
    <property type="entry name" value="MoCF_biosynth"/>
    <property type="match status" value="1"/>
</dbReference>
<feature type="domain" description="MoaB/Mog" evidence="1">
    <location>
        <begin position="97"/>
        <end position="228"/>
    </location>
</feature>
<sequence length="309" mass="32613">MAGPSPPNVDSVTLETARRQLGSFAVPVDRTDRIPLSVAVGRILATDATANTPVEEANVSVGDTVFEQGHQVRPGDVGLLKAAGISELLVRQRPQIGIVPTGDELVQRDTSGDQQTETAGFTLAQYVDRWGGKVTYRDPVADDAPALRMAVQRDLTRDAIVITGTEPGDTLREIVADLGEVFTDSVDMDPGQRTGVAVVEDRPVLLLPESPTAARVGAVQLLRPLLKAFADAPLSDHPHRAAPLTDGVDSPVSVRSFVPVTVTDGEATPLPGADLATATRADGWISVPADKTGYSAGTTVTVENWDYLP</sequence>
<comment type="caution">
    <text evidence="2">The sequence shown here is derived from an EMBL/GenBank/DDBJ whole genome shotgun (WGS) entry which is preliminary data.</text>
</comment>
<dbReference type="SMART" id="SM00852">
    <property type="entry name" value="MoCF_biosynth"/>
    <property type="match status" value="1"/>
</dbReference>
<dbReference type="EMBL" id="BIXZ01000005">
    <property type="protein sequence ID" value="GCF14891.1"/>
    <property type="molecule type" value="Genomic_DNA"/>
</dbReference>
<evidence type="ECO:0000259" key="1">
    <source>
        <dbReference type="SMART" id="SM00852"/>
    </source>
</evidence>
<dbReference type="Gene3D" id="3.40.980.10">
    <property type="entry name" value="MoaB/Mog-like domain"/>
    <property type="match status" value="1"/>
</dbReference>
<dbReference type="OrthoDB" id="31371at2157"/>
<dbReference type="GO" id="GO:0005737">
    <property type="term" value="C:cytoplasm"/>
    <property type="evidence" value="ECO:0007669"/>
    <property type="project" value="TreeGrafter"/>
</dbReference>
<protein>
    <recommendedName>
        <fullName evidence="1">MoaB/Mog domain-containing protein</fullName>
    </recommendedName>
</protein>
<gene>
    <name evidence="2" type="ORF">Harman_28260</name>
</gene>
<dbReference type="RefSeq" id="WP_137684440.1">
    <property type="nucleotide sequence ID" value="NZ_BIXZ01000005.1"/>
</dbReference>
<dbReference type="AlphaFoldDB" id="A0A4C2EK71"/>
<dbReference type="PANTHER" id="PTHR10192">
    <property type="entry name" value="MOLYBDOPTERIN BIOSYNTHESIS PROTEIN"/>
    <property type="match status" value="1"/>
</dbReference>
<accession>A0A4C2EK71</accession>
<dbReference type="SUPFAM" id="SSF63867">
    <property type="entry name" value="MoeA C-terminal domain-like"/>
    <property type="match status" value="1"/>
</dbReference>
<evidence type="ECO:0000313" key="3">
    <source>
        <dbReference type="Proteomes" id="UP000304382"/>
    </source>
</evidence>
<dbReference type="Pfam" id="PF03454">
    <property type="entry name" value="MoeA_C"/>
    <property type="match status" value="1"/>
</dbReference>
<dbReference type="Gene3D" id="3.90.105.10">
    <property type="entry name" value="Molybdopterin biosynthesis moea protein, domain 2"/>
    <property type="match status" value="1"/>
</dbReference>
<dbReference type="InterPro" id="IPR036425">
    <property type="entry name" value="MoaB/Mog-like_dom_sf"/>
</dbReference>
<reference evidence="2 3" key="1">
    <citation type="submission" date="2019-02" db="EMBL/GenBank/DDBJ databases">
        <title>Haloarcula mannanilyticum sp. nov., a mannan degrading haloarchaeon isolated from commercial salt.</title>
        <authorList>
            <person name="Enomoto S."/>
            <person name="Shimane Y."/>
            <person name="Kamekura M."/>
            <person name="Ito T."/>
            <person name="Moriya O."/>
            <person name="Ihara K."/>
            <person name="Takahashi-Ando N."/>
            <person name="Fukushima Y."/>
            <person name="Yoshida Y."/>
            <person name="Usama R."/>
            <person name="Takai K."/>
            <person name="Minegishi H."/>
        </authorList>
    </citation>
    <scope>NUCLEOTIDE SEQUENCE [LARGE SCALE GENOMIC DNA]</scope>
    <source>
        <strain evidence="2 3">MD130-1</strain>
    </source>
</reference>
<evidence type="ECO:0000313" key="2">
    <source>
        <dbReference type="EMBL" id="GCF14891.1"/>
    </source>
</evidence>
<keyword evidence="3" id="KW-1185">Reference proteome</keyword>
<dbReference type="InterPro" id="IPR038987">
    <property type="entry name" value="MoeA-like"/>
</dbReference>
<dbReference type="GO" id="GO:0006777">
    <property type="term" value="P:Mo-molybdopterin cofactor biosynthetic process"/>
    <property type="evidence" value="ECO:0007669"/>
    <property type="project" value="TreeGrafter"/>
</dbReference>
<dbReference type="PANTHER" id="PTHR10192:SF19">
    <property type="entry name" value="MOLYBDOPTERIN BIOSYNTHESIS PROTEIN MJ0666-RELATED"/>
    <property type="match status" value="1"/>
</dbReference>